<dbReference type="PANTHER" id="PTHR46470">
    <property type="entry name" value="N-ACYLNEURAMINATE-9-PHOSPHATASE"/>
    <property type="match status" value="1"/>
</dbReference>
<accession>A0ABP9FDQ1</accession>
<comment type="cofactor">
    <cofactor evidence="1">
        <name>Mg(2+)</name>
        <dbReference type="ChEBI" id="CHEBI:18420"/>
    </cofactor>
</comment>
<evidence type="ECO:0000256" key="1">
    <source>
        <dbReference type="ARBA" id="ARBA00001946"/>
    </source>
</evidence>
<keyword evidence="4" id="KW-0460">Magnesium</keyword>
<evidence type="ECO:0000256" key="3">
    <source>
        <dbReference type="ARBA" id="ARBA00022801"/>
    </source>
</evidence>
<sequence length="226" mass="26436">MVMKAKKVVVFDLDDTLYNERDYLKSAYNQIALLISDELSLDQPVVYQYMIELFDGKKNVFEDIIKKYQTSYSIKDFLYLYRNHKPNIKLSKDRLALIKLLHSKGVPMGILTDGRCVQQRNKIEALDIADYFTEIIVSEEFGSEKPNPKNYKYFEKTFGDANYYYIGDNIKKDFVTPNSLNWTTIRVLDNGLNIHKNIDSNFDEKYLAHHNVSDFNQITALLDILN</sequence>
<dbReference type="InterPro" id="IPR023214">
    <property type="entry name" value="HAD_sf"/>
</dbReference>
<dbReference type="Proteomes" id="UP001500433">
    <property type="component" value="Unassembled WGS sequence"/>
</dbReference>
<organism evidence="5 6">
    <name type="scientific">Flaviramulus aquimarinus</name>
    <dbReference type="NCBI Taxonomy" id="1170456"/>
    <lineage>
        <taxon>Bacteria</taxon>
        <taxon>Pseudomonadati</taxon>
        <taxon>Bacteroidota</taxon>
        <taxon>Flavobacteriia</taxon>
        <taxon>Flavobacteriales</taxon>
        <taxon>Flavobacteriaceae</taxon>
        <taxon>Flaviramulus</taxon>
    </lineage>
</organism>
<dbReference type="Gene3D" id="3.40.50.1000">
    <property type="entry name" value="HAD superfamily/HAD-like"/>
    <property type="match status" value="1"/>
</dbReference>
<evidence type="ECO:0000313" key="6">
    <source>
        <dbReference type="Proteomes" id="UP001500433"/>
    </source>
</evidence>
<name>A0ABP9FDQ1_9FLAO</name>
<dbReference type="InterPro" id="IPR006439">
    <property type="entry name" value="HAD-SF_hydro_IA"/>
</dbReference>
<dbReference type="NCBIfam" id="TIGR01549">
    <property type="entry name" value="HAD-SF-IA-v1"/>
    <property type="match status" value="1"/>
</dbReference>
<dbReference type="Gene3D" id="1.10.150.520">
    <property type="match status" value="1"/>
</dbReference>
<dbReference type="Pfam" id="PF13419">
    <property type="entry name" value="HAD_2"/>
    <property type="match status" value="1"/>
</dbReference>
<dbReference type="GO" id="GO:0016787">
    <property type="term" value="F:hydrolase activity"/>
    <property type="evidence" value="ECO:0007669"/>
    <property type="project" value="UniProtKB-KW"/>
</dbReference>
<dbReference type="InterPro" id="IPR051400">
    <property type="entry name" value="HAD-like_hydrolase"/>
</dbReference>
<reference evidence="6" key="1">
    <citation type="journal article" date="2019" name="Int. J. Syst. Evol. Microbiol.">
        <title>The Global Catalogue of Microorganisms (GCM) 10K type strain sequencing project: providing services to taxonomists for standard genome sequencing and annotation.</title>
        <authorList>
            <consortium name="The Broad Institute Genomics Platform"/>
            <consortium name="The Broad Institute Genome Sequencing Center for Infectious Disease"/>
            <person name="Wu L."/>
            <person name="Ma J."/>
        </authorList>
    </citation>
    <scope>NUCLEOTIDE SEQUENCE [LARGE SCALE GENOMIC DNA]</scope>
    <source>
        <strain evidence="6">JCM 18274</strain>
    </source>
</reference>
<dbReference type="SFLD" id="SFLDS00003">
    <property type="entry name" value="Haloacid_Dehalogenase"/>
    <property type="match status" value="1"/>
</dbReference>
<keyword evidence="2" id="KW-0479">Metal-binding</keyword>
<evidence type="ECO:0000256" key="4">
    <source>
        <dbReference type="ARBA" id="ARBA00022842"/>
    </source>
</evidence>
<keyword evidence="6" id="KW-1185">Reference proteome</keyword>
<dbReference type="SUPFAM" id="SSF56784">
    <property type="entry name" value="HAD-like"/>
    <property type="match status" value="1"/>
</dbReference>
<comment type="caution">
    <text evidence="5">The sequence shown here is derived from an EMBL/GenBank/DDBJ whole genome shotgun (WGS) entry which is preliminary data.</text>
</comment>
<keyword evidence="3 5" id="KW-0378">Hydrolase</keyword>
<gene>
    <name evidence="5" type="ORF">GCM10023311_24680</name>
</gene>
<dbReference type="EMBL" id="BAABJH010000006">
    <property type="protein sequence ID" value="GAA4898680.1"/>
    <property type="molecule type" value="Genomic_DNA"/>
</dbReference>
<protein>
    <submittedName>
        <fullName evidence="5">HAD family hydrolase</fullName>
    </submittedName>
</protein>
<dbReference type="InterPro" id="IPR036412">
    <property type="entry name" value="HAD-like_sf"/>
</dbReference>
<proteinExistence type="predicted"/>
<evidence type="ECO:0000256" key="2">
    <source>
        <dbReference type="ARBA" id="ARBA00022723"/>
    </source>
</evidence>
<dbReference type="PANTHER" id="PTHR46470:SF2">
    <property type="entry name" value="GLYCERALDEHYDE 3-PHOSPHATE PHOSPHATASE"/>
    <property type="match status" value="1"/>
</dbReference>
<evidence type="ECO:0000313" key="5">
    <source>
        <dbReference type="EMBL" id="GAA4898680.1"/>
    </source>
</evidence>
<dbReference type="SFLD" id="SFLDG01129">
    <property type="entry name" value="C1.5:_HAD__Beta-PGM__Phosphata"/>
    <property type="match status" value="1"/>
</dbReference>
<dbReference type="InterPro" id="IPR041492">
    <property type="entry name" value="HAD_2"/>
</dbReference>